<proteinExistence type="inferred from homology"/>
<comment type="similarity">
    <text evidence="1">Belongs to the proteasome subunit S5A family.</text>
</comment>
<dbReference type="PANTHER" id="PTHR10223">
    <property type="entry name" value="26S PROTEASOME NON-ATPASE REGULATORY SUBUNIT 4"/>
    <property type="match status" value="1"/>
</dbReference>
<reference evidence="5 6" key="1">
    <citation type="submission" date="2024-07" db="EMBL/GenBank/DDBJ databases">
        <title>Section-level genome sequencing and comparative genomics of Aspergillus sections Usti and Cavernicolus.</title>
        <authorList>
            <consortium name="Lawrence Berkeley National Laboratory"/>
            <person name="Nybo J.L."/>
            <person name="Vesth T.C."/>
            <person name="Theobald S."/>
            <person name="Frisvad J.C."/>
            <person name="Larsen T.O."/>
            <person name="Kjaerboelling I."/>
            <person name="Rothschild-Mancinelli K."/>
            <person name="Lyhne E.K."/>
            <person name="Kogle M.E."/>
            <person name="Barry K."/>
            <person name="Clum A."/>
            <person name="Na H."/>
            <person name="Ledsgaard L."/>
            <person name="Lin J."/>
            <person name="Lipzen A."/>
            <person name="Kuo A."/>
            <person name="Riley R."/>
            <person name="Mondo S."/>
            <person name="Labutti K."/>
            <person name="Haridas S."/>
            <person name="Pangalinan J."/>
            <person name="Salamov A.A."/>
            <person name="Simmons B.A."/>
            <person name="Magnuson J.K."/>
            <person name="Chen J."/>
            <person name="Drula E."/>
            <person name="Henrissat B."/>
            <person name="Wiebenga A."/>
            <person name="Lubbers R.J."/>
            <person name="Gomes A.C."/>
            <person name="Makela M.R."/>
            <person name="Stajich J."/>
            <person name="Grigoriev I.V."/>
            <person name="Mortensen U.H."/>
            <person name="De Vries R.P."/>
            <person name="Baker S.E."/>
            <person name="Andersen M.R."/>
        </authorList>
    </citation>
    <scope>NUCLEOTIDE SEQUENCE [LARGE SCALE GENOMIC DNA]</scope>
    <source>
        <strain evidence="5 6">CBS 123904</strain>
    </source>
</reference>
<keyword evidence="6" id="KW-1185">Reference proteome</keyword>
<feature type="compositionally biased region" description="Acidic residues" evidence="3">
    <location>
        <begin position="209"/>
        <end position="219"/>
    </location>
</feature>
<protein>
    <recommendedName>
        <fullName evidence="4">VWFA domain-containing protein</fullName>
    </recommendedName>
</protein>
<evidence type="ECO:0000313" key="6">
    <source>
        <dbReference type="Proteomes" id="UP001610446"/>
    </source>
</evidence>
<name>A0ABR4JPI5_9EURO</name>
<dbReference type="Gene3D" id="3.40.50.410">
    <property type="entry name" value="von Willebrand factor, type A domain"/>
    <property type="match status" value="1"/>
</dbReference>
<sequence length="276" mass="29584">MSLEATMIIVDNSESSRNGDYTSTRWQAQIDAVSVIHTAKMRAHPQSAVGLMSMGGKGPEVLSTFTTDFGGILAGLHRTKIHGTAHFTSSIQVAGLALKHRSEKSQRQRIIVFSCSSVDEDEKTLVKLAKKMKKNNVSIDVIAFGDLESDQTKKLEAFVENVKGGDGSNLAIIPPGPNLLSEELQATPILGGDGSGAGGMAEGGGAGEFDLDAAAENDPELAFALRLSLEEEKNRQEKEKREREEQEKKGNLEGIPEEGGSSSKKDNEDPDKMDTA</sequence>
<accession>A0ABR4JPI5</accession>
<dbReference type="InterPro" id="IPR036465">
    <property type="entry name" value="vWFA_dom_sf"/>
</dbReference>
<feature type="region of interest" description="Disordered" evidence="3">
    <location>
        <begin position="190"/>
        <end position="276"/>
    </location>
</feature>
<evidence type="ECO:0000256" key="2">
    <source>
        <dbReference type="ARBA" id="ARBA00022942"/>
    </source>
</evidence>
<comment type="caution">
    <text evidence="5">The sequence shown here is derived from an EMBL/GenBank/DDBJ whole genome shotgun (WGS) entry which is preliminary data.</text>
</comment>
<gene>
    <name evidence="5" type="ORF">BJY01DRAFT_6930</name>
</gene>
<dbReference type="EMBL" id="JBFXLU010000104">
    <property type="protein sequence ID" value="KAL2841925.1"/>
    <property type="molecule type" value="Genomic_DNA"/>
</dbReference>
<dbReference type="Pfam" id="PF13519">
    <property type="entry name" value="VWA_2"/>
    <property type="match status" value="1"/>
</dbReference>
<feature type="compositionally biased region" description="Basic and acidic residues" evidence="3">
    <location>
        <begin position="228"/>
        <end position="251"/>
    </location>
</feature>
<dbReference type="PROSITE" id="PS50330">
    <property type="entry name" value="UIM"/>
    <property type="match status" value="1"/>
</dbReference>
<evidence type="ECO:0000259" key="4">
    <source>
        <dbReference type="Pfam" id="PF13519"/>
    </source>
</evidence>
<dbReference type="InterPro" id="IPR003903">
    <property type="entry name" value="UIM_dom"/>
</dbReference>
<dbReference type="InterPro" id="IPR027040">
    <property type="entry name" value="PSMD4"/>
</dbReference>
<feature type="compositionally biased region" description="Basic and acidic residues" evidence="3">
    <location>
        <begin position="263"/>
        <end position="276"/>
    </location>
</feature>
<evidence type="ECO:0000256" key="3">
    <source>
        <dbReference type="SAM" id="MobiDB-lite"/>
    </source>
</evidence>
<evidence type="ECO:0000313" key="5">
    <source>
        <dbReference type="EMBL" id="KAL2841925.1"/>
    </source>
</evidence>
<keyword evidence="2" id="KW-0647">Proteasome</keyword>
<dbReference type="Proteomes" id="UP001610446">
    <property type="component" value="Unassembled WGS sequence"/>
</dbReference>
<feature type="compositionally biased region" description="Gly residues" evidence="3">
    <location>
        <begin position="191"/>
        <end position="207"/>
    </location>
</feature>
<evidence type="ECO:0000256" key="1">
    <source>
        <dbReference type="ARBA" id="ARBA00005574"/>
    </source>
</evidence>
<dbReference type="SUPFAM" id="SSF53300">
    <property type="entry name" value="vWA-like"/>
    <property type="match status" value="1"/>
</dbReference>
<feature type="domain" description="VWFA" evidence="4">
    <location>
        <begin position="6"/>
        <end position="115"/>
    </location>
</feature>
<dbReference type="Gene3D" id="1.10.287.3990">
    <property type="match status" value="1"/>
</dbReference>
<organism evidence="5 6">
    <name type="scientific">Aspergillus pseudoustus</name>
    <dbReference type="NCBI Taxonomy" id="1810923"/>
    <lineage>
        <taxon>Eukaryota</taxon>
        <taxon>Fungi</taxon>
        <taxon>Dikarya</taxon>
        <taxon>Ascomycota</taxon>
        <taxon>Pezizomycotina</taxon>
        <taxon>Eurotiomycetes</taxon>
        <taxon>Eurotiomycetidae</taxon>
        <taxon>Eurotiales</taxon>
        <taxon>Aspergillaceae</taxon>
        <taxon>Aspergillus</taxon>
        <taxon>Aspergillus subgen. Nidulantes</taxon>
    </lineage>
</organism>
<dbReference type="InterPro" id="IPR002035">
    <property type="entry name" value="VWF_A"/>
</dbReference>
<dbReference type="PANTHER" id="PTHR10223:SF0">
    <property type="entry name" value="26S PROTEASOME NON-ATPASE REGULATORY SUBUNIT 4"/>
    <property type="match status" value="1"/>
</dbReference>